<dbReference type="Pfam" id="PF07542">
    <property type="entry name" value="ATP12"/>
    <property type="match status" value="1"/>
</dbReference>
<dbReference type="STRING" id="394264.SAMN04488040_3486"/>
<proteinExistence type="inferred from homology"/>
<evidence type="ECO:0000256" key="3">
    <source>
        <dbReference type="ARBA" id="ARBA00023186"/>
    </source>
</evidence>
<dbReference type="InterPro" id="IPR011419">
    <property type="entry name" value="ATP12_ATP_synth-F1-assembly"/>
</dbReference>
<evidence type="ECO:0000313" key="5">
    <source>
        <dbReference type="Proteomes" id="UP000199239"/>
    </source>
</evidence>
<accession>A0A1I6VQG2</accession>
<dbReference type="GO" id="GO:0043461">
    <property type="term" value="P:proton-transporting ATP synthase complex assembly"/>
    <property type="evidence" value="ECO:0007669"/>
    <property type="project" value="InterPro"/>
</dbReference>
<evidence type="ECO:0000256" key="2">
    <source>
        <dbReference type="ARBA" id="ARBA00022946"/>
    </source>
</evidence>
<reference evidence="5" key="1">
    <citation type="submission" date="2016-10" db="EMBL/GenBank/DDBJ databases">
        <authorList>
            <person name="Varghese N."/>
            <person name="Submissions S."/>
        </authorList>
    </citation>
    <scope>NUCLEOTIDE SEQUENCE [LARGE SCALE GENOMIC DNA]</scope>
    <source>
        <strain evidence="5">DSM 23422</strain>
    </source>
</reference>
<gene>
    <name evidence="4" type="ORF">SAMN04488040_3486</name>
</gene>
<dbReference type="Proteomes" id="UP000199239">
    <property type="component" value="Unassembled WGS sequence"/>
</dbReference>
<name>A0A1I6VQG2_9RHOB</name>
<dbReference type="InterPro" id="IPR023335">
    <property type="entry name" value="ATP12_ortho_dom_sf"/>
</dbReference>
<evidence type="ECO:0000313" key="4">
    <source>
        <dbReference type="EMBL" id="SFT15664.1"/>
    </source>
</evidence>
<protein>
    <submittedName>
        <fullName evidence="4">Chaperone required for the assembly of the F1-ATPase</fullName>
    </submittedName>
</protein>
<dbReference type="Gene3D" id="3.30.2180.10">
    <property type="entry name" value="ATP12-like"/>
    <property type="match status" value="1"/>
</dbReference>
<organism evidence="4 5">
    <name type="scientific">Sulfitobacter marinus</name>
    <dbReference type="NCBI Taxonomy" id="394264"/>
    <lineage>
        <taxon>Bacteria</taxon>
        <taxon>Pseudomonadati</taxon>
        <taxon>Pseudomonadota</taxon>
        <taxon>Alphaproteobacteria</taxon>
        <taxon>Rhodobacterales</taxon>
        <taxon>Roseobacteraceae</taxon>
        <taxon>Sulfitobacter</taxon>
    </lineage>
</organism>
<dbReference type="OrthoDB" id="9797825at2"/>
<dbReference type="Gene3D" id="1.10.3580.10">
    <property type="entry name" value="ATP12 ATPase"/>
    <property type="match status" value="1"/>
</dbReference>
<dbReference type="RefSeq" id="WP_093917662.1">
    <property type="nucleotide sequence ID" value="NZ_FPAJ01000008.1"/>
</dbReference>
<dbReference type="SUPFAM" id="SSF160909">
    <property type="entry name" value="ATP12-like"/>
    <property type="match status" value="1"/>
</dbReference>
<comment type="similarity">
    <text evidence="1">Belongs to the ATP12 family.</text>
</comment>
<dbReference type="PANTHER" id="PTHR21013">
    <property type="entry name" value="ATP SYNTHASE MITOCHONDRIAL F1 COMPLEX ASSEMBLY FACTOR 2/ATP12 PROTEIN, MITOCHONDRIAL PRECURSOR"/>
    <property type="match status" value="1"/>
</dbReference>
<dbReference type="AlphaFoldDB" id="A0A1I6VQG2"/>
<keyword evidence="2" id="KW-0809">Transit peptide</keyword>
<evidence type="ECO:0000256" key="1">
    <source>
        <dbReference type="ARBA" id="ARBA00008231"/>
    </source>
</evidence>
<sequence>MSDWKAKRFWKEAQVVPRDGGHTVELDGRPIKTPAKQLLVLPTAKMAEAIAAEWQAQDGVINPLTMPCTKTANAAIDKVAVQHSEVANMLAAYGDCDLLCYRADSPQELVARQNALWDPMLDWAEDALGARLQPRTGIMHVPQNPEVCARLTRRTHALDHFELAAFHDLVSLSGSLILGFAAAMNAREMESLWDMSRLDEIWQAELWGKDDDAEALAAAKKGSFLHAKLMFDLSKGEELGN</sequence>
<keyword evidence="3" id="KW-0143">Chaperone</keyword>
<keyword evidence="5" id="KW-1185">Reference proteome</keyword>
<dbReference type="EMBL" id="FPAJ01000008">
    <property type="protein sequence ID" value="SFT15664.1"/>
    <property type="molecule type" value="Genomic_DNA"/>
</dbReference>
<dbReference type="InterPro" id="IPR042272">
    <property type="entry name" value="ATP12_ATP_synth-F1-assembly_N"/>
</dbReference>
<dbReference type="PANTHER" id="PTHR21013:SF10">
    <property type="entry name" value="ATP SYNTHASE MITOCHONDRIAL F1 COMPLEX ASSEMBLY FACTOR 2"/>
    <property type="match status" value="1"/>
</dbReference>